<organism evidence="4 5">
    <name type="scientific">Pseudomonas saudiphocaensis</name>
    <dbReference type="NCBI Taxonomy" id="1499686"/>
    <lineage>
        <taxon>Bacteria</taxon>
        <taxon>Pseudomonadati</taxon>
        <taxon>Pseudomonadota</taxon>
        <taxon>Gammaproteobacteria</taxon>
        <taxon>Pseudomonadales</taxon>
        <taxon>Pseudomonadaceae</taxon>
        <taxon>Pseudomonas</taxon>
    </lineage>
</organism>
<sequence>MAQIKKAEVRQAIVESAFTLFKHKGYTATTMSAIAREAGMTVSNLYVYFDSKLLILYEIYSPWLVEQVGRLRDSVSKLTHPRTRLKRILIGIWGDIPTADQAFANCMIEALASAPRNMGKPDNILVWSEQQITDLLRESLPPHRHALIEDNLYAHVLWMAFDGFVVNQRIGDLRDIERIADLFVDMLLGLEHQP</sequence>
<protein>
    <submittedName>
        <fullName evidence="4">Transcriptional regulator</fullName>
    </submittedName>
</protein>
<dbReference type="eggNOG" id="COG1309">
    <property type="taxonomic scope" value="Bacteria"/>
</dbReference>
<dbReference type="InterPro" id="IPR009057">
    <property type="entry name" value="Homeodomain-like_sf"/>
</dbReference>
<dbReference type="InterPro" id="IPR050624">
    <property type="entry name" value="HTH-type_Tx_Regulator"/>
</dbReference>
<accession>A0A078LSG4</accession>
<evidence type="ECO:0000256" key="1">
    <source>
        <dbReference type="ARBA" id="ARBA00023125"/>
    </source>
</evidence>
<keyword evidence="1 2" id="KW-0238">DNA-binding</keyword>
<dbReference type="STRING" id="1499686.BN1079_01415"/>
<evidence type="ECO:0000259" key="3">
    <source>
        <dbReference type="PROSITE" id="PS50977"/>
    </source>
</evidence>
<proteinExistence type="predicted"/>
<dbReference type="InterPro" id="IPR001647">
    <property type="entry name" value="HTH_TetR"/>
</dbReference>
<dbReference type="OrthoDB" id="4541465at2"/>
<dbReference type="EMBL" id="CCSF01000001">
    <property type="protein sequence ID" value="CDZ94104.1"/>
    <property type="molecule type" value="Genomic_DNA"/>
</dbReference>
<feature type="DNA-binding region" description="H-T-H motif" evidence="2">
    <location>
        <begin position="30"/>
        <end position="49"/>
    </location>
</feature>
<dbReference type="Pfam" id="PF00440">
    <property type="entry name" value="TetR_N"/>
    <property type="match status" value="1"/>
</dbReference>
<keyword evidence="5" id="KW-1185">Reference proteome</keyword>
<dbReference type="PRINTS" id="PR00455">
    <property type="entry name" value="HTHTETR"/>
</dbReference>
<dbReference type="GO" id="GO:0003677">
    <property type="term" value="F:DNA binding"/>
    <property type="evidence" value="ECO:0007669"/>
    <property type="project" value="UniProtKB-UniRule"/>
</dbReference>
<evidence type="ECO:0000313" key="5">
    <source>
        <dbReference type="Proteomes" id="UP000053902"/>
    </source>
</evidence>
<name>A0A078LSG4_9PSED</name>
<feature type="domain" description="HTH tetR-type" evidence="3">
    <location>
        <begin position="7"/>
        <end position="67"/>
    </location>
</feature>
<dbReference type="PANTHER" id="PTHR43479:SF11">
    <property type="entry name" value="ACREF_ENVCD OPERON REPRESSOR-RELATED"/>
    <property type="match status" value="1"/>
</dbReference>
<dbReference type="RefSeq" id="WP_037023235.1">
    <property type="nucleotide sequence ID" value="NZ_CCSF01000001.1"/>
</dbReference>
<dbReference type="PANTHER" id="PTHR43479">
    <property type="entry name" value="ACREF/ENVCD OPERON REPRESSOR-RELATED"/>
    <property type="match status" value="1"/>
</dbReference>
<dbReference type="HOGENOM" id="CLU_1425555_0_0_6"/>
<dbReference type="AlphaFoldDB" id="A0A078LSG4"/>
<dbReference type="SUPFAM" id="SSF46689">
    <property type="entry name" value="Homeodomain-like"/>
    <property type="match status" value="1"/>
</dbReference>
<dbReference type="PROSITE" id="PS50977">
    <property type="entry name" value="HTH_TETR_2"/>
    <property type="match status" value="1"/>
</dbReference>
<dbReference type="Proteomes" id="UP000053902">
    <property type="component" value="Unassembled WGS sequence"/>
</dbReference>
<dbReference type="Gene3D" id="1.10.357.10">
    <property type="entry name" value="Tetracycline Repressor, domain 2"/>
    <property type="match status" value="1"/>
</dbReference>
<reference evidence="4 5" key="1">
    <citation type="submission" date="2014-07" db="EMBL/GenBank/DDBJ databases">
        <authorList>
            <person name="Urmite Genomes Urmite Genomes"/>
        </authorList>
    </citation>
    <scope>NUCLEOTIDE SEQUENCE [LARGE SCALE GENOMIC DNA]</scope>
    <source>
        <strain evidence="4 5">20_BN</strain>
    </source>
</reference>
<evidence type="ECO:0000256" key="2">
    <source>
        <dbReference type="PROSITE-ProRule" id="PRU00335"/>
    </source>
</evidence>
<evidence type="ECO:0000313" key="4">
    <source>
        <dbReference type="EMBL" id="CDZ94104.1"/>
    </source>
</evidence>
<gene>
    <name evidence="4" type="ORF">BN1079_01415</name>
</gene>